<proteinExistence type="predicted"/>
<name>A0AAX6MZH1_9PEZI</name>
<dbReference type="PANTHER" id="PTHR33840">
    <property type="match status" value="1"/>
</dbReference>
<dbReference type="InterPro" id="IPR018712">
    <property type="entry name" value="Tle1-like_cat"/>
</dbReference>
<evidence type="ECO:0000313" key="4">
    <source>
        <dbReference type="Proteomes" id="UP001369815"/>
    </source>
</evidence>
<feature type="domain" description="T6SS Phospholipase effector Tle1-like catalytic" evidence="2">
    <location>
        <begin position="29"/>
        <end position="292"/>
    </location>
</feature>
<dbReference type="EMBL" id="JBANMG010000001">
    <property type="protein sequence ID" value="KAK6957894.1"/>
    <property type="molecule type" value="Genomic_DNA"/>
</dbReference>
<gene>
    <name evidence="3" type="ORF">Daesc_000683</name>
</gene>
<comment type="caution">
    <text evidence="3">The sequence shown here is derived from an EMBL/GenBank/DDBJ whole genome shotgun (WGS) entry which is preliminary data.</text>
</comment>
<reference evidence="3 4" key="1">
    <citation type="journal article" date="2024" name="Front Chem Biol">
        <title>Unveiling the potential of Daldinia eschscholtzii MFLUCC 19-0629 through bioactivity and bioinformatics studies for enhanced sustainable agriculture production.</title>
        <authorList>
            <person name="Brooks S."/>
            <person name="Weaver J.A."/>
            <person name="Klomchit A."/>
            <person name="Alharthi S.A."/>
            <person name="Onlamun T."/>
            <person name="Nurani R."/>
            <person name="Vong T.K."/>
            <person name="Alberti F."/>
            <person name="Greco C."/>
        </authorList>
    </citation>
    <scope>NUCLEOTIDE SEQUENCE [LARGE SCALE GENOMIC DNA]</scope>
    <source>
        <strain evidence="3">MFLUCC 19-0629</strain>
    </source>
</reference>
<evidence type="ECO:0000313" key="3">
    <source>
        <dbReference type="EMBL" id="KAK6957894.1"/>
    </source>
</evidence>
<feature type="compositionally biased region" description="Polar residues" evidence="1">
    <location>
        <begin position="1"/>
        <end position="18"/>
    </location>
</feature>
<keyword evidence="4" id="KW-1185">Reference proteome</keyword>
<evidence type="ECO:0000256" key="1">
    <source>
        <dbReference type="SAM" id="MobiDB-lite"/>
    </source>
</evidence>
<evidence type="ECO:0000259" key="2">
    <source>
        <dbReference type="Pfam" id="PF09994"/>
    </source>
</evidence>
<feature type="region of interest" description="Disordered" evidence="1">
    <location>
        <begin position="1"/>
        <end position="22"/>
    </location>
</feature>
<accession>A0AAX6MZH1</accession>
<dbReference type="Proteomes" id="UP001369815">
    <property type="component" value="Unassembled WGS sequence"/>
</dbReference>
<dbReference type="PANTHER" id="PTHR33840:SF1">
    <property type="entry name" value="TLE1 PHOSPHOLIPASE DOMAIN-CONTAINING PROTEIN"/>
    <property type="match status" value="1"/>
</dbReference>
<dbReference type="AlphaFoldDB" id="A0AAX6MZH1"/>
<sequence>MARQTQDFAISRGQSSDGNAVGNHDQVRKRLFIFCDGTWQDGVNSRRRLTNVATLARCLEGMADDNYLQTVYYDNGVGNATSKPAKLVDGATGRGISAKIRNAYSFLSHNYNFDHQRDEIFLVGFSRGAFAVQCLASFISQTGLFRKQHLYYLRGLFALWENQYFRRVGAGERYPVKEKLESYVTRFRNEGLLYEVKIKACVVWDTVSALGLPTPWPRPLSFVGKQVPHAVENAFQVLALDESRVQFRPCIWNSKEREKTHVKQCWFLGSHADVGGNGDAVLGAVTLIWIIGQLEANTNAIFNKMEVAKHLKHRFLEWNFHFNAFVCQLQETTILSGLSGSGRVTKSPWYWWLSGFEPRTDYIKPNQHDPDFMLIHFTVRLAMAENRTKCKALKKWKTEVRDDGLVCWRLQERVLYEDRLSEKNDSKEYKEYRIFEAWRDGRFMSDETDRSAFAAHVRALIHDPAEELDGNLNSFVQFLKRNLKFEGSCLAPDKMYPPPR</sequence>
<organism evidence="3 4">
    <name type="scientific">Daldinia eschscholtzii</name>
    <dbReference type="NCBI Taxonomy" id="292717"/>
    <lineage>
        <taxon>Eukaryota</taxon>
        <taxon>Fungi</taxon>
        <taxon>Dikarya</taxon>
        <taxon>Ascomycota</taxon>
        <taxon>Pezizomycotina</taxon>
        <taxon>Sordariomycetes</taxon>
        <taxon>Xylariomycetidae</taxon>
        <taxon>Xylariales</taxon>
        <taxon>Hypoxylaceae</taxon>
        <taxon>Daldinia</taxon>
    </lineage>
</organism>
<dbReference type="Pfam" id="PF09994">
    <property type="entry name" value="T6SS_Tle1-like_cat"/>
    <property type="match status" value="1"/>
</dbReference>
<protein>
    <recommendedName>
        <fullName evidence="2">T6SS Phospholipase effector Tle1-like catalytic domain-containing protein</fullName>
    </recommendedName>
</protein>